<sequence>MSLRTLNLATRSTLCFGIFCLLITAMGLFSLKQANALNDAEDLVENDVLPTIEALGSLDRNFISIRPYNANLRNTLETEDTKSKSLEALGRLRSSAQEKMKYLSELLIMPEGKVAFAELAINIQAFNAIEDKYLTLIKTNDFAGANTFTATDVLPGLAKVASGINTLIELAQLKAKAAGEAADAVYLDTQVMISLLISTSLIATVLLAWSYTRSVTVPLSQSLAIARRIAGNDLSQPIVIKGSDELAQLLAALATMQANLRETITRIGGSSTQLAATAEQLQAVTEEAARGMVRQDNEIAMAATAVTEMSAAVDEVVSNAAQASAAATTSSVTASSGRRRVDETLGAIGVMVSSVQSTSSDVKKLSVMAVD</sequence>
<dbReference type="SMART" id="SM00304">
    <property type="entry name" value="HAMP"/>
    <property type="match status" value="1"/>
</dbReference>
<evidence type="ECO:0000313" key="5">
    <source>
        <dbReference type="Proteomes" id="UP000522864"/>
    </source>
</evidence>
<name>A0A7Y8BQM8_9PSED</name>
<accession>A0A7Y8BQM8</accession>
<dbReference type="PANTHER" id="PTHR32089:SF120">
    <property type="entry name" value="METHYL-ACCEPTING CHEMOTAXIS PROTEIN TLPQ"/>
    <property type="match status" value="1"/>
</dbReference>
<dbReference type="SUPFAM" id="SSF58104">
    <property type="entry name" value="Methyl-accepting chemotaxis protein (MCP) signaling domain"/>
    <property type="match status" value="1"/>
</dbReference>
<dbReference type="Pfam" id="PF12729">
    <property type="entry name" value="4HB_MCP_1"/>
    <property type="match status" value="1"/>
</dbReference>
<comment type="similarity">
    <text evidence="2">Belongs to the methyl-accepting chemotaxis (MCP) protein family.</text>
</comment>
<dbReference type="GO" id="GO:0016020">
    <property type="term" value="C:membrane"/>
    <property type="evidence" value="ECO:0007669"/>
    <property type="project" value="InterPro"/>
</dbReference>
<organism evidence="4 5">
    <name type="scientific">Pseudomonas gingeri</name>
    <dbReference type="NCBI Taxonomy" id="117681"/>
    <lineage>
        <taxon>Bacteria</taxon>
        <taxon>Pseudomonadati</taxon>
        <taxon>Pseudomonadota</taxon>
        <taxon>Gammaproteobacteria</taxon>
        <taxon>Pseudomonadales</taxon>
        <taxon>Pseudomonadaceae</taxon>
        <taxon>Pseudomonas</taxon>
    </lineage>
</organism>
<evidence type="ECO:0000313" key="4">
    <source>
        <dbReference type="EMBL" id="NWB84318.1"/>
    </source>
</evidence>
<keyword evidence="1" id="KW-0145">Chemotaxis</keyword>
<gene>
    <name evidence="4" type="ORF">HX830_05430</name>
</gene>
<reference evidence="4 5" key="1">
    <citation type="submission" date="2020-04" db="EMBL/GenBank/DDBJ databases">
        <title>Molecular characterization of pseudomonads from Agaricus bisporus reveal novel blotch 2 pathogens in Western Europe.</title>
        <authorList>
            <person name="Taparia T."/>
            <person name="Krijger M."/>
            <person name="Haynes E."/>
            <person name="Elpinstone J.G."/>
            <person name="Noble R."/>
            <person name="Van Der Wolf J."/>
        </authorList>
    </citation>
    <scope>NUCLEOTIDE SEQUENCE [LARGE SCALE GENOMIC DNA]</scope>
    <source>
        <strain evidence="4 5">G9001</strain>
    </source>
</reference>
<evidence type="ECO:0000256" key="1">
    <source>
        <dbReference type="ARBA" id="ARBA00022500"/>
    </source>
</evidence>
<dbReference type="AlphaFoldDB" id="A0A7Y8BQM8"/>
<feature type="domain" description="HAMP" evidence="3">
    <location>
        <begin position="213"/>
        <end position="265"/>
    </location>
</feature>
<evidence type="ECO:0000256" key="2">
    <source>
        <dbReference type="ARBA" id="ARBA00029447"/>
    </source>
</evidence>
<dbReference type="InterPro" id="IPR003660">
    <property type="entry name" value="HAMP_dom"/>
</dbReference>
<protein>
    <submittedName>
        <fullName evidence="4">Methyl-accepting chemotaxis protein</fullName>
    </submittedName>
</protein>
<dbReference type="Pfam" id="PF00672">
    <property type="entry name" value="HAMP"/>
    <property type="match status" value="1"/>
</dbReference>
<dbReference type="PANTHER" id="PTHR32089">
    <property type="entry name" value="METHYL-ACCEPTING CHEMOTAXIS PROTEIN MCPB"/>
    <property type="match status" value="1"/>
</dbReference>
<proteinExistence type="inferred from homology"/>
<comment type="caution">
    <text evidence="4">The sequence shown here is derived from an EMBL/GenBank/DDBJ whole genome shotgun (WGS) entry which is preliminary data.</text>
</comment>
<dbReference type="EMBL" id="JACAQA010000003">
    <property type="protein sequence ID" value="NWB84318.1"/>
    <property type="molecule type" value="Genomic_DNA"/>
</dbReference>
<dbReference type="RefSeq" id="WP_177099216.1">
    <property type="nucleotide sequence ID" value="NZ_JACAQA010000003.1"/>
</dbReference>
<feature type="non-terminal residue" evidence="4">
    <location>
        <position position="371"/>
    </location>
</feature>
<dbReference type="GO" id="GO:0006935">
    <property type="term" value="P:chemotaxis"/>
    <property type="evidence" value="ECO:0007669"/>
    <property type="project" value="UniProtKB-KW"/>
</dbReference>
<dbReference type="Gene3D" id="1.10.287.950">
    <property type="entry name" value="Methyl-accepting chemotaxis protein"/>
    <property type="match status" value="1"/>
</dbReference>
<dbReference type="Proteomes" id="UP000522864">
    <property type="component" value="Unassembled WGS sequence"/>
</dbReference>
<evidence type="ECO:0000259" key="3">
    <source>
        <dbReference type="PROSITE" id="PS50885"/>
    </source>
</evidence>
<dbReference type="InterPro" id="IPR024478">
    <property type="entry name" value="HlyB_4HB_MCP"/>
</dbReference>
<dbReference type="GO" id="GO:0007165">
    <property type="term" value="P:signal transduction"/>
    <property type="evidence" value="ECO:0007669"/>
    <property type="project" value="InterPro"/>
</dbReference>
<dbReference type="PROSITE" id="PS50885">
    <property type="entry name" value="HAMP"/>
    <property type="match status" value="1"/>
</dbReference>